<accession>A0A671VC75</accession>
<evidence type="ECO:0000256" key="3">
    <source>
        <dbReference type="ARBA" id="ARBA00022483"/>
    </source>
</evidence>
<dbReference type="SMART" id="SM00239">
    <property type="entry name" value="C2"/>
    <property type="match status" value="2"/>
</dbReference>
<dbReference type="GeneTree" id="ENSGT00940000155843"/>
<feature type="region of interest" description="Disordered" evidence="7">
    <location>
        <begin position="1025"/>
        <end position="1055"/>
    </location>
</feature>
<feature type="region of interest" description="Disordered" evidence="7">
    <location>
        <begin position="216"/>
        <end position="270"/>
    </location>
</feature>
<keyword evidence="4" id="KW-0677">Repeat</keyword>
<dbReference type="PROSITE" id="PS50916">
    <property type="entry name" value="RABBD"/>
    <property type="match status" value="1"/>
</dbReference>
<feature type="domain" description="C2" evidence="8">
    <location>
        <begin position="1327"/>
        <end position="1458"/>
    </location>
</feature>
<dbReference type="PROSITE" id="PS50004">
    <property type="entry name" value="C2"/>
    <property type="match status" value="2"/>
</dbReference>
<dbReference type="PANTHER" id="PTHR45716:SF5">
    <property type="entry name" value="SYNAPTOTAGMIN-LIKE PROTEIN 2"/>
    <property type="match status" value="1"/>
</dbReference>
<comment type="subcellular location">
    <subcellularLocation>
        <location evidence="1">Cell membrane</location>
    </subcellularLocation>
</comment>
<feature type="compositionally biased region" description="Polar residues" evidence="7">
    <location>
        <begin position="434"/>
        <end position="456"/>
    </location>
</feature>
<dbReference type="InterPro" id="IPR043567">
    <property type="entry name" value="SYTL1-5_C2B"/>
</dbReference>
<feature type="region of interest" description="Disordered" evidence="7">
    <location>
        <begin position="431"/>
        <end position="460"/>
    </location>
</feature>
<evidence type="ECO:0000256" key="6">
    <source>
        <dbReference type="ARBA" id="ARBA00072164"/>
    </source>
</evidence>
<evidence type="ECO:0000259" key="8">
    <source>
        <dbReference type="PROSITE" id="PS50004"/>
    </source>
</evidence>
<dbReference type="GO" id="GO:0031267">
    <property type="term" value="F:small GTPase binding"/>
    <property type="evidence" value="ECO:0007669"/>
    <property type="project" value="InterPro"/>
</dbReference>
<feature type="compositionally biased region" description="Polar residues" evidence="7">
    <location>
        <begin position="131"/>
        <end position="141"/>
    </location>
</feature>
<feature type="region of interest" description="Disordered" evidence="7">
    <location>
        <begin position="1124"/>
        <end position="1143"/>
    </location>
</feature>
<dbReference type="SUPFAM" id="SSF49562">
    <property type="entry name" value="C2 domain (Calcium/lipid-binding domain, CaLB)"/>
    <property type="match status" value="2"/>
</dbReference>
<gene>
    <name evidence="10" type="primary">sytl2a</name>
</gene>
<dbReference type="Pfam" id="PF00168">
    <property type="entry name" value="C2"/>
    <property type="match status" value="2"/>
</dbReference>
<dbReference type="Ensembl" id="ENSSAUT00010025043.1">
    <property type="protein sequence ID" value="ENSSAUP00010023699.1"/>
    <property type="gene ID" value="ENSSAUG00010010423.1"/>
</dbReference>
<dbReference type="FunCoup" id="A0A671VC75">
    <property type="interactions" value="311"/>
</dbReference>
<protein>
    <recommendedName>
        <fullName evidence="6">Synaptotagmin-like protein 2</fullName>
    </recommendedName>
</protein>
<feature type="compositionally biased region" description="Polar residues" evidence="7">
    <location>
        <begin position="1042"/>
        <end position="1055"/>
    </location>
</feature>
<dbReference type="InterPro" id="IPR035892">
    <property type="entry name" value="C2_domain_sf"/>
</dbReference>
<feature type="compositionally biased region" description="Low complexity" evidence="7">
    <location>
        <begin position="950"/>
        <end position="960"/>
    </location>
</feature>
<reference evidence="10" key="1">
    <citation type="submission" date="2021-04" db="EMBL/GenBank/DDBJ databases">
        <authorList>
            <consortium name="Wellcome Sanger Institute Data Sharing"/>
        </authorList>
    </citation>
    <scope>NUCLEOTIDE SEQUENCE [LARGE SCALE GENOMIC DNA]</scope>
</reference>
<evidence type="ECO:0000256" key="2">
    <source>
        <dbReference type="ARBA" id="ARBA00022475"/>
    </source>
</evidence>
<feature type="region of interest" description="Disordered" evidence="7">
    <location>
        <begin position="131"/>
        <end position="157"/>
    </location>
</feature>
<evidence type="ECO:0000259" key="9">
    <source>
        <dbReference type="PROSITE" id="PS50916"/>
    </source>
</evidence>
<evidence type="ECO:0000313" key="11">
    <source>
        <dbReference type="Proteomes" id="UP000472265"/>
    </source>
</evidence>
<evidence type="ECO:0000256" key="4">
    <source>
        <dbReference type="ARBA" id="ARBA00022737"/>
    </source>
</evidence>
<reference evidence="10" key="3">
    <citation type="submission" date="2025-09" db="UniProtKB">
        <authorList>
            <consortium name="Ensembl"/>
        </authorList>
    </citation>
    <scope>IDENTIFICATION</scope>
</reference>
<keyword evidence="5" id="KW-0472">Membrane</keyword>
<dbReference type="Gene3D" id="6.10.250.3000">
    <property type="match status" value="1"/>
</dbReference>
<dbReference type="InterPro" id="IPR010911">
    <property type="entry name" value="Rab_BD"/>
</dbReference>
<feature type="region of interest" description="Disordered" evidence="7">
    <location>
        <begin position="823"/>
        <end position="969"/>
    </location>
</feature>
<keyword evidence="3" id="KW-0268">Exocytosis</keyword>
<dbReference type="FunFam" id="2.60.40.150:FF:000006">
    <property type="entry name" value="Synaptotagmin-like 5, isoform CRA_a"/>
    <property type="match status" value="1"/>
</dbReference>
<dbReference type="InterPro" id="IPR000008">
    <property type="entry name" value="C2_dom"/>
</dbReference>
<dbReference type="OrthoDB" id="195679at2759"/>
<feature type="domain" description="RabBD" evidence="9">
    <location>
        <begin position="1"/>
        <end position="57"/>
    </location>
</feature>
<dbReference type="GO" id="GO:0006887">
    <property type="term" value="P:exocytosis"/>
    <property type="evidence" value="ECO:0007669"/>
    <property type="project" value="UniProtKB-KW"/>
</dbReference>
<reference evidence="10" key="2">
    <citation type="submission" date="2025-08" db="UniProtKB">
        <authorList>
            <consortium name="Ensembl"/>
        </authorList>
    </citation>
    <scope>IDENTIFICATION</scope>
</reference>
<dbReference type="CDD" id="cd04020">
    <property type="entry name" value="C2B_SLP_1-2-3-4"/>
    <property type="match status" value="1"/>
</dbReference>
<evidence type="ECO:0000313" key="10">
    <source>
        <dbReference type="Ensembl" id="ENSSAUP00010023699.1"/>
    </source>
</evidence>
<dbReference type="OMA" id="QEAGQHQ"/>
<dbReference type="GO" id="GO:0006886">
    <property type="term" value="P:intracellular protein transport"/>
    <property type="evidence" value="ECO:0007669"/>
    <property type="project" value="InterPro"/>
</dbReference>
<organism evidence="10 11">
    <name type="scientific">Sparus aurata</name>
    <name type="common">Gilthead sea bream</name>
    <dbReference type="NCBI Taxonomy" id="8175"/>
    <lineage>
        <taxon>Eukaryota</taxon>
        <taxon>Metazoa</taxon>
        <taxon>Chordata</taxon>
        <taxon>Craniata</taxon>
        <taxon>Vertebrata</taxon>
        <taxon>Euteleostomi</taxon>
        <taxon>Actinopterygii</taxon>
        <taxon>Neopterygii</taxon>
        <taxon>Teleostei</taxon>
        <taxon>Neoteleostei</taxon>
        <taxon>Acanthomorphata</taxon>
        <taxon>Eupercaria</taxon>
        <taxon>Spariformes</taxon>
        <taxon>Sparidae</taxon>
        <taxon>Sparus</taxon>
    </lineage>
</organism>
<evidence type="ECO:0000256" key="1">
    <source>
        <dbReference type="ARBA" id="ARBA00004236"/>
    </source>
</evidence>
<evidence type="ECO:0000256" key="7">
    <source>
        <dbReference type="SAM" id="MobiDB-lite"/>
    </source>
</evidence>
<dbReference type="GO" id="GO:0042043">
    <property type="term" value="F:neurexin family protein binding"/>
    <property type="evidence" value="ECO:0007669"/>
    <property type="project" value="TreeGrafter"/>
</dbReference>
<feature type="compositionally biased region" description="Polar residues" evidence="7">
    <location>
        <begin position="1096"/>
        <end position="1112"/>
    </location>
</feature>
<name>A0A671VC75_SPAAU</name>
<keyword evidence="2" id="KW-1003">Cell membrane</keyword>
<dbReference type="PANTHER" id="PTHR45716">
    <property type="entry name" value="BITESIZE, ISOFORM I"/>
    <property type="match status" value="1"/>
</dbReference>
<feature type="region of interest" description="Disordered" evidence="7">
    <location>
        <begin position="1091"/>
        <end position="1112"/>
    </location>
</feature>
<feature type="compositionally biased region" description="Low complexity" evidence="7">
    <location>
        <begin position="258"/>
        <end position="269"/>
    </location>
</feature>
<dbReference type="GO" id="GO:0070382">
    <property type="term" value="C:exocytic vesicle"/>
    <property type="evidence" value="ECO:0007669"/>
    <property type="project" value="TreeGrafter"/>
</dbReference>
<dbReference type="Proteomes" id="UP000472265">
    <property type="component" value="Chromosome 13"/>
</dbReference>
<feature type="domain" description="C2" evidence="8">
    <location>
        <begin position="1184"/>
        <end position="1307"/>
    </location>
</feature>
<sequence>MIDLSFLSEEEQETILAVLRRDAQLKKAEEQRVQNLQRTVSDRGQLRYMTGEWFYETKQLRHQDRIHGSDIIRASMKQKHTQKPLTILELSQMLPEKPSFVSCDNKEVFVPSVLCGILQEPQTQLSNKTYENQNLETQDTSKPVLLSPTKQRKNPFNTEITASHTFEGKDSQLLDKPVDQTQTPYEGHLPSSDSCISFATEVKQDPRDSLVTQNASVPMAMPENRAASPSSHESFAETDEPEGRQTNSAAPRGILKRLSTSSSTDSLISRMDPQSAVSLDYLTETLIDRKQVRFSSTVGQTRVEWQDGKELGEHSLLDNDSIAPFRLENNSDLENAVSTAVGTCRPLFRQSQVDSQEGELKCKNEAYLLEQEAGQHQVLGDVFEPCQLEFLSPVRSGLISAEQESGPPVHYTQANAIDWPTGHIIQHQKLPEQSIESSVEATSDTKPSTNGSSEGTSYAFAAKPRRGKLGFSTSENIKPVEVQSTQKEDVKISKPNFCRGPANTTLYESTSVKQEVKPSVVRTLPLTALQNTPFQETVTSVKAQQEATEGRVVQPPERLSNLNTSWEREKTGPKIIFTREEAGHTDIAKSEASHHPKTISDVVSIGNNISHQLVVAVEDTAFTSQERSLSPQTDCSLNLSKEDGTYRANPVILYDETDDSLTGSVTESQISEPLDSVNTPVPSSVAINTQKQKGDIPVSFPWNSISSPQEHKPAKIIELKHLWEKENRGIYRTQDNSNKHKAPISSIFSNKVVSPKFDLRTSSDGRDKFEGEAQTSLYKTKSNVLKYFKVTDKGFVCQSSDRSQLRSSGSTVDMQSTYHQYQVKADTEAQERPLIPSKSQTSRSNDQDDEVRRSPSKTCHPRVLPRESSSPKKSRLECSPLKTFPINIDPQTKDAEAHPWKPTAAPRQRKSPTREAMQTVMTDSKPSKDIISCPLPLHQEDKATYSGYDKSSSPSTSTPSKQPPDKNLGSFKHLVRSFVPHDYQHYLGPQETCYVPTFDQGKAAAAAADNNALHRPQNALEDFVQNQNDSPTEGNAPRGSSWVVQNKDGNFSHKTTTTAWSLTRASSSSYDETSSPVMSTLKRLSARSMSSSKSLENLTTQTISSPPSALTLSNSEQMKTSMSVPVLQKEETDSDSTFETSLGWRRNTGSSMSDISLSSGMVSMSSVSGSISSIYPAFIGDSEVQGSIQFAANYIQKLGEFHIFVVHCRDLAVAETKKNCSDPYVKCYLLPDKTKLGKRKTTVKKKTLNPTYNEILRFKVIMEVLKTQNFNISVWHNDTFGRNSFLGEVVLDLSEWDFSNTEINEYALKARVSAQTSTLSPSHLMDSRGQMRVALRFLPQASHGKRPSRMETGEVQIWVKDCKNLPPVRGVIIDSFVKCTVLPDTSRKSRQKTRVVKRTANPMFNHTMVYDGFRPEDLKEACVEITVWDHDRLNNHYIGGLRLGLGTGKSYGTEVVWMDSTTDEAQLWQRMLQSDAEWVEDVLPLRMW</sequence>
<keyword evidence="11" id="KW-1185">Reference proteome</keyword>
<dbReference type="InParanoid" id="A0A671VC75"/>
<dbReference type="GO" id="GO:0005886">
    <property type="term" value="C:plasma membrane"/>
    <property type="evidence" value="ECO:0007669"/>
    <property type="project" value="UniProtKB-SubCell"/>
</dbReference>
<evidence type="ECO:0000256" key="5">
    <source>
        <dbReference type="ARBA" id="ARBA00023136"/>
    </source>
</evidence>
<dbReference type="Gene3D" id="2.60.40.150">
    <property type="entry name" value="C2 domain"/>
    <property type="match status" value="2"/>
</dbReference>
<proteinExistence type="predicted"/>
<dbReference type="FunFam" id="2.60.40.150:FF:000040">
    <property type="entry name" value="synaptotagmin-like protein 2 isoform X2"/>
    <property type="match status" value="1"/>
</dbReference>